<dbReference type="PANTHER" id="PTHR37813:SF1">
    <property type="entry name" value="FELS-2 PROPHAGE PROTEIN"/>
    <property type="match status" value="1"/>
</dbReference>
<dbReference type="Proteomes" id="UP000094224">
    <property type="component" value="Unassembled WGS sequence"/>
</dbReference>
<reference evidence="5" key="1">
    <citation type="submission" date="2016-09" db="EMBL/GenBank/DDBJ databases">
        <authorList>
            <person name="Greninger A.L."/>
            <person name="Jerome K.R."/>
            <person name="Mcnair B."/>
            <person name="Wallis C."/>
            <person name="Fang F."/>
        </authorList>
    </citation>
    <scope>NUCLEOTIDE SEQUENCE [LARGE SCALE GENOMIC DNA]</scope>
    <source>
        <strain evidence="5">BC1_M4</strain>
    </source>
</reference>
<evidence type="ECO:0000256" key="2">
    <source>
        <dbReference type="SAM" id="MobiDB-lite"/>
    </source>
</evidence>
<evidence type="ECO:0000259" key="3">
    <source>
        <dbReference type="Pfam" id="PF10145"/>
    </source>
</evidence>
<dbReference type="InterPro" id="IPR010090">
    <property type="entry name" value="Phage_tape_meas"/>
</dbReference>
<name>A0A1E3SYX5_9MYCO</name>
<sequence>MNRLGAELSGSLGGSLSKALGALDSSAARAQLGGLERAWTRAADVEAEAARRMVSSARAVEVAQARAAEAAARFGETHSKAMAAQAAAADVQARAARDQRAYADALVANEAAHRSHTKALEDSAGAAAAAGRAFNAAGIGSVAVYTGTVLEATKAAGDFQASQQRLVSSAGESAQNLKAVSDGILQLAGQVGYSSQELSSGMYSVEKAGYRGADGVNVLRSAAQLAKAENADLKEVLSGLTTSMHDFGYGPERAAEVASKMNVAVGEAKTNLQEFSGALHAVEPIAAAAGLKLEDVYGSLAQITQSGTSAEQGAQNMAHSISQLMKPTQQMREEMGQLGIDARDVQAHLGERGYAGTVQYLSDTIRSHMNPAQQVVIDTMFKSQQATDSANTMFNALPPAAQAVAQAIRNNSEAYKQFRKDRGGLSVEQANEVEQWWNIEKKIDGFSNALKTGQGDIQTYEQALALMTGGQDSLRTVLQLVGENAEQTNEKIKAVKDATQETDGTVKGFNETQQTLNAKLADAKAAFGAAAIEIGSAFVPFMTSAANVAKDVGDFMGRHPAIMHDVVDAIGVMGGAWLIFKGYNIASSILTPIVGGLGNVIEKLGGVELQAGTAGTAMRKMGPAAAEGAAGVEAAAAREVLAEQGVRDAALEADGAMAGGAAGGGGRGRFRGGFRAFAGALPVVGPTALALHDAATSINPDNDASNWSKGGWIHTLFGSAGDWIAGHAGGGPLGAPGPKGRDSALFWGADGEHVLTHHEVQKMGGHAGVYRFRSDLMNNRVVLSRAYGGAIGPDVEAAESMAGTPYSQANRNDCSGMVGRVVNAVTGGGGGGLPTTQNMGEWLAARGFVPGIGGPGTISVGWYNHGSSPNDGHAAMTLSDGENAEAGGSHGRFTIGGSVGASSSQFDHHMYLPELYGEGEGGGGFGGFGGRGGGGYGGGGFGGGGYGGGVDARPRSGWPARLLHAEPRAGRVGARTTTPHRRRDPHRRGTQIPSEGGCVAGAKRPAGRRDSAPEGRAGT</sequence>
<evidence type="ECO:0000256" key="1">
    <source>
        <dbReference type="ARBA" id="ARBA00022612"/>
    </source>
</evidence>
<proteinExistence type="predicted"/>
<keyword evidence="1" id="KW-1188">Viral release from host cell</keyword>
<organism evidence="4 5">
    <name type="scientific">Mycobacterium sherrisii</name>
    <dbReference type="NCBI Taxonomy" id="243061"/>
    <lineage>
        <taxon>Bacteria</taxon>
        <taxon>Bacillati</taxon>
        <taxon>Actinomycetota</taxon>
        <taxon>Actinomycetes</taxon>
        <taxon>Mycobacteriales</taxon>
        <taxon>Mycobacteriaceae</taxon>
        <taxon>Mycobacterium</taxon>
        <taxon>Mycobacterium simiae complex</taxon>
    </lineage>
</organism>
<dbReference type="EMBL" id="MIHC01000013">
    <property type="protein sequence ID" value="ODR07305.1"/>
    <property type="molecule type" value="Genomic_DNA"/>
</dbReference>
<evidence type="ECO:0000313" key="4">
    <source>
        <dbReference type="EMBL" id="ODR07305.1"/>
    </source>
</evidence>
<gene>
    <name evidence="4" type="ORF">BHQ21_09640</name>
</gene>
<dbReference type="PANTHER" id="PTHR37813">
    <property type="entry name" value="FELS-2 PROPHAGE PROTEIN"/>
    <property type="match status" value="1"/>
</dbReference>
<feature type="domain" description="Phage tail tape measure protein" evidence="3">
    <location>
        <begin position="182"/>
        <end position="381"/>
    </location>
</feature>
<keyword evidence="5" id="KW-1185">Reference proteome</keyword>
<comment type="caution">
    <text evidence="4">The sequence shown here is derived from an EMBL/GenBank/DDBJ whole genome shotgun (WGS) entry which is preliminary data.</text>
</comment>
<feature type="region of interest" description="Disordered" evidence="2">
    <location>
        <begin position="967"/>
        <end position="1019"/>
    </location>
</feature>
<dbReference type="Pfam" id="PF10145">
    <property type="entry name" value="PhageMin_Tail"/>
    <property type="match status" value="1"/>
</dbReference>
<dbReference type="AlphaFoldDB" id="A0A1E3SYX5"/>
<dbReference type="NCBIfam" id="TIGR01760">
    <property type="entry name" value="tape_meas_TP901"/>
    <property type="match status" value="1"/>
</dbReference>
<accession>A0A1E3SYX5</accession>
<feature type="compositionally biased region" description="Basic residues" evidence="2">
    <location>
        <begin position="978"/>
        <end position="989"/>
    </location>
</feature>
<protein>
    <submittedName>
        <fullName evidence="4">Phage tail tape measure protein</fullName>
    </submittedName>
</protein>
<evidence type="ECO:0000313" key="5">
    <source>
        <dbReference type="Proteomes" id="UP000094224"/>
    </source>
</evidence>